<dbReference type="InterPro" id="IPR019826">
    <property type="entry name" value="Carboxylesterase_B_AS"/>
</dbReference>
<dbReference type="EMBL" id="JARKIF010000030">
    <property type="protein sequence ID" value="KAJ7612536.1"/>
    <property type="molecule type" value="Genomic_DNA"/>
</dbReference>
<evidence type="ECO:0000256" key="2">
    <source>
        <dbReference type="ARBA" id="ARBA00022801"/>
    </source>
</evidence>
<dbReference type="AlphaFoldDB" id="A0AAD7FAK5"/>
<proteinExistence type="inferred from homology"/>
<accession>A0AAD7FAK5</accession>
<dbReference type="EC" id="3.1.1.-" evidence="3"/>
<dbReference type="Proteomes" id="UP001221142">
    <property type="component" value="Unassembled WGS sequence"/>
</dbReference>
<dbReference type="InterPro" id="IPR002018">
    <property type="entry name" value="CarbesteraseB"/>
</dbReference>
<evidence type="ECO:0000313" key="6">
    <source>
        <dbReference type="EMBL" id="KAJ7612536.1"/>
    </source>
</evidence>
<gene>
    <name evidence="6" type="ORF">FB45DRAFT_939258</name>
</gene>
<comment type="caution">
    <text evidence="6">The sequence shown here is derived from an EMBL/GenBank/DDBJ whole genome shotgun (WGS) entry which is preliminary data.</text>
</comment>
<protein>
    <recommendedName>
        <fullName evidence="3">Carboxylic ester hydrolase</fullName>
        <ecNumber evidence="3">3.1.1.-</ecNumber>
    </recommendedName>
</protein>
<dbReference type="PROSITE" id="PS00122">
    <property type="entry name" value="CARBOXYLESTERASE_B_1"/>
    <property type="match status" value="1"/>
</dbReference>
<dbReference type="SUPFAM" id="SSF53474">
    <property type="entry name" value="alpha/beta-Hydrolases"/>
    <property type="match status" value="1"/>
</dbReference>
<keyword evidence="7" id="KW-1185">Reference proteome</keyword>
<dbReference type="Gene3D" id="3.40.50.1820">
    <property type="entry name" value="alpha/beta hydrolase"/>
    <property type="match status" value="1"/>
</dbReference>
<dbReference type="PANTHER" id="PTHR11559">
    <property type="entry name" value="CARBOXYLESTERASE"/>
    <property type="match status" value="1"/>
</dbReference>
<organism evidence="6 7">
    <name type="scientific">Roridomyces roridus</name>
    <dbReference type="NCBI Taxonomy" id="1738132"/>
    <lineage>
        <taxon>Eukaryota</taxon>
        <taxon>Fungi</taxon>
        <taxon>Dikarya</taxon>
        <taxon>Basidiomycota</taxon>
        <taxon>Agaricomycotina</taxon>
        <taxon>Agaricomycetes</taxon>
        <taxon>Agaricomycetidae</taxon>
        <taxon>Agaricales</taxon>
        <taxon>Marasmiineae</taxon>
        <taxon>Mycenaceae</taxon>
        <taxon>Roridomyces</taxon>
    </lineage>
</organism>
<name>A0AAD7FAK5_9AGAR</name>
<comment type="similarity">
    <text evidence="1 3">Belongs to the type-B carboxylesterase/lipase family.</text>
</comment>
<dbReference type="InterPro" id="IPR029058">
    <property type="entry name" value="AB_hydrolase_fold"/>
</dbReference>
<reference evidence="6" key="1">
    <citation type="submission" date="2023-03" db="EMBL/GenBank/DDBJ databases">
        <title>Massive genome expansion in bonnet fungi (Mycena s.s.) driven by repeated elements and novel gene families across ecological guilds.</title>
        <authorList>
            <consortium name="Lawrence Berkeley National Laboratory"/>
            <person name="Harder C.B."/>
            <person name="Miyauchi S."/>
            <person name="Viragh M."/>
            <person name="Kuo A."/>
            <person name="Thoen E."/>
            <person name="Andreopoulos B."/>
            <person name="Lu D."/>
            <person name="Skrede I."/>
            <person name="Drula E."/>
            <person name="Henrissat B."/>
            <person name="Morin E."/>
            <person name="Kohler A."/>
            <person name="Barry K."/>
            <person name="LaButti K."/>
            <person name="Morin E."/>
            <person name="Salamov A."/>
            <person name="Lipzen A."/>
            <person name="Mereny Z."/>
            <person name="Hegedus B."/>
            <person name="Baldrian P."/>
            <person name="Stursova M."/>
            <person name="Weitz H."/>
            <person name="Taylor A."/>
            <person name="Grigoriev I.V."/>
            <person name="Nagy L.G."/>
            <person name="Martin F."/>
            <person name="Kauserud H."/>
        </authorList>
    </citation>
    <scope>NUCLEOTIDE SEQUENCE</scope>
    <source>
        <strain evidence="6">9284</strain>
    </source>
</reference>
<evidence type="ECO:0000256" key="1">
    <source>
        <dbReference type="ARBA" id="ARBA00005964"/>
    </source>
</evidence>
<evidence type="ECO:0000256" key="4">
    <source>
        <dbReference type="SAM" id="MobiDB-lite"/>
    </source>
</evidence>
<dbReference type="Pfam" id="PF00135">
    <property type="entry name" value="COesterase"/>
    <property type="match status" value="1"/>
</dbReference>
<feature type="signal peptide" evidence="3">
    <location>
        <begin position="1"/>
        <end position="21"/>
    </location>
</feature>
<evidence type="ECO:0000313" key="7">
    <source>
        <dbReference type="Proteomes" id="UP001221142"/>
    </source>
</evidence>
<evidence type="ECO:0000259" key="5">
    <source>
        <dbReference type="Pfam" id="PF00135"/>
    </source>
</evidence>
<dbReference type="GO" id="GO:0016787">
    <property type="term" value="F:hydrolase activity"/>
    <property type="evidence" value="ECO:0007669"/>
    <property type="project" value="UniProtKB-KW"/>
</dbReference>
<evidence type="ECO:0000256" key="3">
    <source>
        <dbReference type="RuleBase" id="RU361235"/>
    </source>
</evidence>
<keyword evidence="2 3" id="KW-0378">Hydrolase</keyword>
<dbReference type="InterPro" id="IPR050309">
    <property type="entry name" value="Type-B_Carboxylest/Lipase"/>
</dbReference>
<sequence length="550" mass="60246">MIFLALCVLQVILWSPQLSSAIRVDLGYATYESDLHLADGVVSFLGIRYSDSPTGQQRWRKPRSPPVVSGVQNTTSNPPQCHHIPLVGTPGRSTNSPFRTTGIAEKPGVCVPAPFRLTYPRKDVAPYSEDCLFLNVHVPVNQKTDSQLPVIVYMHGGGYDAGSATLYPVHDFVTMSNFGVISVAIQYRLGAFGFLPGSNVKEDGDLNVGLLDQEFALQWVQKYIYKFGGDRSRVTIWGQSAGAGSVLQHAVAHGGNTQPPLFRSIIANSPCLLFQYRYDDPIPEALYSAVVSDAGCDTVDDAMKCLRDVDAAALLDAGTQVGASSFLGTFTFVPVVDGTFIMERPTETLQRGQVNGEMVLLTTTANEGALFVNPDAIVHNGLTLHDYARGLFPRLDPTHINELVTLYSSFDWASTVDQATEMLGDSIFLCPTYFFAEAFKRRAWKARLDVAPGFHGQDLSYEFSTFAIPPTVTDPAFLDAFRQSFISLALWEDPGVRLSGGSIPSWPSWSKGHSEMRFDGGSLVIQPFATDEELLERCEFWRSVAAVNAQ</sequence>
<feature type="domain" description="Carboxylesterase type B" evidence="5">
    <location>
        <begin position="39"/>
        <end position="441"/>
    </location>
</feature>
<feature type="region of interest" description="Disordered" evidence="4">
    <location>
        <begin position="52"/>
        <end position="75"/>
    </location>
</feature>
<feature type="chain" id="PRO_5041767297" description="Carboxylic ester hydrolase" evidence="3">
    <location>
        <begin position="22"/>
        <end position="550"/>
    </location>
</feature>
<keyword evidence="3" id="KW-0732">Signal</keyword>